<dbReference type="AlphaFoldDB" id="A0AAW2TXN3"/>
<reference evidence="1" key="1">
    <citation type="submission" date="2020-06" db="EMBL/GenBank/DDBJ databases">
        <authorList>
            <person name="Li T."/>
            <person name="Hu X."/>
            <person name="Zhang T."/>
            <person name="Song X."/>
            <person name="Zhang H."/>
            <person name="Dai N."/>
            <person name="Sheng W."/>
            <person name="Hou X."/>
            <person name="Wei L."/>
        </authorList>
    </citation>
    <scope>NUCLEOTIDE SEQUENCE</scope>
    <source>
        <strain evidence="1">G02</strain>
        <tissue evidence="1">Leaf</tissue>
    </source>
</reference>
<reference evidence="1" key="2">
    <citation type="journal article" date="2024" name="Plant">
        <title>Genomic evolution and insights into agronomic trait innovations of Sesamum species.</title>
        <authorList>
            <person name="Miao H."/>
            <person name="Wang L."/>
            <person name="Qu L."/>
            <person name="Liu H."/>
            <person name="Sun Y."/>
            <person name="Le M."/>
            <person name="Wang Q."/>
            <person name="Wei S."/>
            <person name="Zheng Y."/>
            <person name="Lin W."/>
            <person name="Duan Y."/>
            <person name="Cao H."/>
            <person name="Xiong S."/>
            <person name="Wang X."/>
            <person name="Wei L."/>
            <person name="Li C."/>
            <person name="Ma Q."/>
            <person name="Ju M."/>
            <person name="Zhao R."/>
            <person name="Li G."/>
            <person name="Mu C."/>
            <person name="Tian Q."/>
            <person name="Mei H."/>
            <person name="Zhang T."/>
            <person name="Gao T."/>
            <person name="Zhang H."/>
        </authorList>
    </citation>
    <scope>NUCLEOTIDE SEQUENCE</scope>
    <source>
        <strain evidence="1">G02</strain>
    </source>
</reference>
<organism evidence="1">
    <name type="scientific">Sesamum radiatum</name>
    <name type="common">Black benniseed</name>
    <dbReference type="NCBI Taxonomy" id="300843"/>
    <lineage>
        <taxon>Eukaryota</taxon>
        <taxon>Viridiplantae</taxon>
        <taxon>Streptophyta</taxon>
        <taxon>Embryophyta</taxon>
        <taxon>Tracheophyta</taxon>
        <taxon>Spermatophyta</taxon>
        <taxon>Magnoliopsida</taxon>
        <taxon>eudicotyledons</taxon>
        <taxon>Gunneridae</taxon>
        <taxon>Pentapetalae</taxon>
        <taxon>asterids</taxon>
        <taxon>lamiids</taxon>
        <taxon>Lamiales</taxon>
        <taxon>Pedaliaceae</taxon>
        <taxon>Sesamum</taxon>
    </lineage>
</organism>
<dbReference type="PANTHER" id="PTHR33116">
    <property type="entry name" value="REVERSE TRANSCRIPTASE ZINC-BINDING DOMAIN-CONTAINING PROTEIN-RELATED-RELATED"/>
    <property type="match status" value="1"/>
</dbReference>
<dbReference type="EMBL" id="JACGWJ010000007">
    <property type="protein sequence ID" value="KAL0409008.1"/>
    <property type="molecule type" value="Genomic_DNA"/>
</dbReference>
<comment type="caution">
    <text evidence="1">The sequence shown here is derived from an EMBL/GenBank/DDBJ whole genome shotgun (WGS) entry which is preliminary data.</text>
</comment>
<protein>
    <submittedName>
        <fullName evidence="1">Mitochondrial protein</fullName>
    </submittedName>
</protein>
<gene>
    <name evidence="1" type="ORF">Sradi_1835200</name>
</gene>
<name>A0AAW2TXN3_SESRA</name>
<evidence type="ECO:0000313" key="1">
    <source>
        <dbReference type="EMBL" id="KAL0409008.1"/>
    </source>
</evidence>
<dbReference type="PANTHER" id="PTHR33116:SF86">
    <property type="entry name" value="REVERSE TRANSCRIPTASE DOMAIN-CONTAINING PROTEIN"/>
    <property type="match status" value="1"/>
</dbReference>
<proteinExistence type="predicted"/>
<sequence length="127" mass="14638">MLIKELESILADFWWSSPNEKKIHWISWTKLCESKQSGGMGFRDLEAFNLALVSKQVWRILKNPDTLLSKILKGRYFARGSIFEARLGFNPSSTWRSIWRTIPLVKAGCRWRVGDGSNIQIWVPVAA</sequence>
<accession>A0AAW2TXN3</accession>